<reference evidence="2" key="1">
    <citation type="submission" date="2018-01" db="EMBL/GenBank/DDBJ databases">
        <authorList>
            <person name="Li J."/>
        </authorList>
    </citation>
    <scope>NUCLEOTIDE SEQUENCE [LARGE SCALE GENOMIC DNA]</scope>
    <source>
        <strain evidence="2">592</strain>
    </source>
</reference>
<gene>
    <name evidence="1" type="ORF">C3E78_06770</name>
</gene>
<dbReference type="SUPFAM" id="SSF55961">
    <property type="entry name" value="Bet v1-like"/>
    <property type="match status" value="1"/>
</dbReference>
<dbReference type="KEGG" id="aez:C3E78_06770"/>
<dbReference type="Pfam" id="PF03364">
    <property type="entry name" value="Polyketide_cyc"/>
    <property type="match status" value="1"/>
</dbReference>
<organism evidence="1 2">
    <name type="scientific">Aeromicrobium chenweiae</name>
    <dbReference type="NCBI Taxonomy" id="2079793"/>
    <lineage>
        <taxon>Bacteria</taxon>
        <taxon>Bacillati</taxon>
        <taxon>Actinomycetota</taxon>
        <taxon>Actinomycetes</taxon>
        <taxon>Propionibacteriales</taxon>
        <taxon>Nocardioidaceae</taxon>
        <taxon>Aeromicrobium</taxon>
    </lineage>
</organism>
<dbReference type="AlphaFoldDB" id="A0A2S0WKS1"/>
<name>A0A2S0WKS1_9ACTN</name>
<dbReference type="InterPro" id="IPR023393">
    <property type="entry name" value="START-like_dom_sf"/>
</dbReference>
<keyword evidence="2" id="KW-1185">Reference proteome</keyword>
<dbReference type="RefSeq" id="WP_108577566.1">
    <property type="nucleotide sequence ID" value="NZ_CP026952.1"/>
</dbReference>
<dbReference type="InterPro" id="IPR047137">
    <property type="entry name" value="ORF3"/>
</dbReference>
<evidence type="ECO:0000313" key="1">
    <source>
        <dbReference type="EMBL" id="AWB91921.1"/>
    </source>
</evidence>
<dbReference type="OrthoDB" id="3695445at2"/>
<accession>A0A5F2ET46</accession>
<proteinExistence type="predicted"/>
<dbReference type="CDD" id="cd07817">
    <property type="entry name" value="SRPBCC_8"/>
    <property type="match status" value="1"/>
</dbReference>
<dbReference type="InterPro" id="IPR005031">
    <property type="entry name" value="COQ10_START"/>
</dbReference>
<dbReference type="Proteomes" id="UP000244384">
    <property type="component" value="Chromosome"/>
</dbReference>
<sequence length="168" mass="19535">MGALVESVQVAVPLRTAYDQWTQFETFPRFMSVVKEVHQERPAITRWTLRYGPLRHEFHAETLEQHPDSRVEWRSLDRRFRHEGLVAFDALEPARTAVRVEVRFETPWHSDTVLLPVVQRLLRSELEHFKTFIEGMGEAGEAWRGTIHGGRVQHTYDSSPSVPGWPHG</sequence>
<accession>A0A2S0WKS1</accession>
<dbReference type="PANTHER" id="PTHR33824">
    <property type="entry name" value="POLYKETIDE CYCLASE/DEHYDRASE AND LIPID TRANSPORT SUPERFAMILY PROTEIN"/>
    <property type="match status" value="1"/>
</dbReference>
<dbReference type="EMBL" id="CP026952">
    <property type="protein sequence ID" value="AWB91921.1"/>
    <property type="molecule type" value="Genomic_DNA"/>
</dbReference>
<dbReference type="Gene3D" id="3.30.530.20">
    <property type="match status" value="1"/>
</dbReference>
<evidence type="ECO:0000313" key="2">
    <source>
        <dbReference type="Proteomes" id="UP000244384"/>
    </source>
</evidence>
<protein>
    <submittedName>
        <fullName evidence="1">Cyclase</fullName>
    </submittedName>
</protein>
<dbReference type="PANTHER" id="PTHR33824:SF7">
    <property type="entry name" value="POLYKETIDE CYCLASE_DEHYDRASE AND LIPID TRANSPORT SUPERFAMILY PROTEIN"/>
    <property type="match status" value="1"/>
</dbReference>